<dbReference type="EMBL" id="CP106679">
    <property type="protein sequence ID" value="UXP32942.1"/>
    <property type="molecule type" value="Genomic_DNA"/>
</dbReference>
<protein>
    <submittedName>
        <fullName evidence="2">Glycosyltransferase family 2 protein</fullName>
    </submittedName>
</protein>
<dbReference type="SUPFAM" id="SSF53448">
    <property type="entry name" value="Nucleotide-diphospho-sugar transferases"/>
    <property type="match status" value="1"/>
</dbReference>
<dbReference type="Gene3D" id="3.90.550.10">
    <property type="entry name" value="Spore Coat Polysaccharide Biosynthesis Protein SpsA, Chain A"/>
    <property type="match status" value="1"/>
</dbReference>
<gene>
    <name evidence="2" type="ORF">N6H18_03100</name>
</gene>
<dbReference type="InterPro" id="IPR029044">
    <property type="entry name" value="Nucleotide-diphossugar_trans"/>
</dbReference>
<keyword evidence="3" id="KW-1185">Reference proteome</keyword>
<name>A0ABY6CR18_9BACT</name>
<dbReference type="RefSeq" id="WP_262310374.1">
    <property type="nucleotide sequence ID" value="NZ_CP106679.1"/>
</dbReference>
<dbReference type="Proteomes" id="UP001065174">
    <property type="component" value="Chromosome"/>
</dbReference>
<feature type="domain" description="Glycosyltransferase 2-like" evidence="1">
    <location>
        <begin position="7"/>
        <end position="137"/>
    </location>
</feature>
<reference evidence="2" key="1">
    <citation type="submission" date="2022-09" db="EMBL/GenBank/DDBJ databases">
        <title>Comparative genomics and taxonomic characterization of three novel marine species of genus Reichenbachiella exhibiting antioxidant and polysaccharide degradation activities.</title>
        <authorList>
            <person name="Muhammad N."/>
            <person name="Lee Y.-J."/>
            <person name="Ko J."/>
            <person name="Kim S.-G."/>
        </authorList>
    </citation>
    <scope>NUCLEOTIDE SEQUENCE</scope>
    <source>
        <strain evidence="2">BKB1-1</strain>
    </source>
</reference>
<accession>A0ABY6CR18</accession>
<organism evidence="2 3">
    <name type="scientific">Reichenbachiella agarivorans</name>
    <dbReference type="NCBI Taxonomy" id="2979464"/>
    <lineage>
        <taxon>Bacteria</taxon>
        <taxon>Pseudomonadati</taxon>
        <taxon>Bacteroidota</taxon>
        <taxon>Cytophagia</taxon>
        <taxon>Cytophagales</taxon>
        <taxon>Reichenbachiellaceae</taxon>
        <taxon>Reichenbachiella</taxon>
    </lineage>
</organism>
<dbReference type="Pfam" id="PF00535">
    <property type="entry name" value="Glycos_transf_2"/>
    <property type="match status" value="1"/>
</dbReference>
<sequence length="310" mass="35769">MNRIIDILIPTYNRCEFLAKNIQLLVQQISEANLQDQVAICVSDNCSSDHTQATVQELIQANPTISIYYHRQNTNIGLEPNVVDLMGRAVSPYVMWIGDDDYIADGYLAYCVAQIQEQNIGCIIPGLKNLNADGTVVDARNESFASKTYEPGYETMWAISHLAHQMSGILLTRDSLLESYLDKPAYRNPYLFIFWTADCLFRLGGIYAPIYKTGITTFNAKDWGYNQVGLLDEVFKSYYYFESKVSPIQLRELLLRFSKMHSYRYNIRKYEPLKLLKKYKILCSTLPIQLRGFNYHLALHLIKDYAKSWL</sequence>
<proteinExistence type="predicted"/>
<evidence type="ECO:0000313" key="2">
    <source>
        <dbReference type="EMBL" id="UXP32942.1"/>
    </source>
</evidence>
<dbReference type="CDD" id="cd00761">
    <property type="entry name" value="Glyco_tranf_GTA_type"/>
    <property type="match status" value="1"/>
</dbReference>
<evidence type="ECO:0000313" key="3">
    <source>
        <dbReference type="Proteomes" id="UP001065174"/>
    </source>
</evidence>
<dbReference type="InterPro" id="IPR001173">
    <property type="entry name" value="Glyco_trans_2-like"/>
</dbReference>
<evidence type="ECO:0000259" key="1">
    <source>
        <dbReference type="Pfam" id="PF00535"/>
    </source>
</evidence>